<dbReference type="Pfam" id="PF04019">
    <property type="entry name" value="DUF359"/>
    <property type="match status" value="1"/>
</dbReference>
<comment type="catalytic activity">
    <reaction evidence="6">
        <text>3'-dephospho-CoA + GTP = GDP + CoA + H(+)</text>
        <dbReference type="Rhea" id="RHEA:61156"/>
        <dbReference type="ChEBI" id="CHEBI:15378"/>
        <dbReference type="ChEBI" id="CHEBI:37565"/>
        <dbReference type="ChEBI" id="CHEBI:57287"/>
        <dbReference type="ChEBI" id="CHEBI:57328"/>
        <dbReference type="ChEBI" id="CHEBI:58189"/>
        <dbReference type="EC" id="2.7.1.237"/>
    </reaction>
</comment>
<dbReference type="GO" id="GO:0015937">
    <property type="term" value="P:coenzyme A biosynthetic process"/>
    <property type="evidence" value="ECO:0007669"/>
    <property type="project" value="UniProtKB-UniRule"/>
</dbReference>
<gene>
    <name evidence="7" type="ORF">PV02_03110</name>
</gene>
<evidence type="ECO:0000256" key="3">
    <source>
        <dbReference type="ARBA" id="ARBA00022777"/>
    </source>
</evidence>
<proteinExistence type="inferred from homology"/>
<keyword evidence="4 6" id="KW-0173">Coenzyme A biosynthesis</keyword>
<organism evidence="7 8">
    <name type="scientific">Methanolobus chelungpuianus</name>
    <dbReference type="NCBI Taxonomy" id="502115"/>
    <lineage>
        <taxon>Archaea</taxon>
        <taxon>Methanobacteriati</taxon>
        <taxon>Methanobacteriota</taxon>
        <taxon>Stenosarchaea group</taxon>
        <taxon>Methanomicrobia</taxon>
        <taxon>Methanosarcinales</taxon>
        <taxon>Methanosarcinaceae</taxon>
        <taxon>Methanolobus</taxon>
    </lineage>
</organism>
<comment type="similarity">
    <text evidence="6">Belongs to the GTP-dependent DPCK family.</text>
</comment>
<dbReference type="GO" id="GO:0016301">
    <property type="term" value="F:kinase activity"/>
    <property type="evidence" value="ECO:0007669"/>
    <property type="project" value="UniProtKB-UniRule"/>
</dbReference>
<keyword evidence="1 6" id="KW-0808">Transferase</keyword>
<reference evidence="7 8" key="1">
    <citation type="journal article" date="2011" name="Appl. Environ. Microbiol.">
        <title>Methanogenic archaea isolated from Taiwan's Chelungpu fault.</title>
        <authorList>
            <person name="Wu S.Y."/>
            <person name="Lai M.C."/>
        </authorList>
    </citation>
    <scope>NUCLEOTIDE SEQUENCE [LARGE SCALE GENOMIC DNA]</scope>
    <source>
        <strain evidence="7 8">St545Mb</strain>
    </source>
</reference>
<protein>
    <recommendedName>
        <fullName evidence="6">GTP-dependent dephospho-CoA kinase</fullName>
        <ecNumber evidence="6">2.7.1.237</ecNumber>
    </recommendedName>
    <alternativeName>
        <fullName evidence="6">Dephospho-coenzyme A kinase</fullName>
        <shortName evidence="6">DPCK</shortName>
    </alternativeName>
</protein>
<feature type="binding site" evidence="6">
    <location>
        <position position="50"/>
    </location>
    <ligand>
        <name>GTP</name>
        <dbReference type="ChEBI" id="CHEBI:37565"/>
    </ligand>
</feature>
<feature type="binding site" evidence="6">
    <location>
        <position position="150"/>
    </location>
    <ligand>
        <name>GTP</name>
        <dbReference type="ChEBI" id="CHEBI:37565"/>
    </ligand>
</feature>
<evidence type="ECO:0000256" key="1">
    <source>
        <dbReference type="ARBA" id="ARBA00022679"/>
    </source>
</evidence>
<comment type="pathway">
    <text evidence="6">Cofactor biosynthesis; coenzyme A biosynthesis.</text>
</comment>
<keyword evidence="5 6" id="KW-0342">GTP-binding</keyword>
<feature type="binding site" evidence="6">
    <location>
        <position position="68"/>
    </location>
    <ligand>
        <name>GTP</name>
        <dbReference type="ChEBI" id="CHEBI:37565"/>
    </ligand>
</feature>
<dbReference type="HAMAP" id="MF_00590">
    <property type="entry name" value="Dephospho_CoA_kinase_GTP_dep"/>
    <property type="match status" value="1"/>
</dbReference>
<accession>A0AAE3HAD9</accession>
<dbReference type="AlphaFoldDB" id="A0AAE3HAD9"/>
<name>A0AAE3HAD9_9EURY</name>
<dbReference type="InterPro" id="IPR007164">
    <property type="entry name" value="GTP-dep_dephospho-CoA_kin"/>
</dbReference>
<evidence type="ECO:0000256" key="6">
    <source>
        <dbReference type="HAMAP-Rule" id="MF_00590"/>
    </source>
</evidence>
<dbReference type="PIRSF" id="PIRSF006533">
    <property type="entry name" value="UCP006533"/>
    <property type="match status" value="1"/>
</dbReference>
<dbReference type="GO" id="GO:0005525">
    <property type="term" value="F:GTP binding"/>
    <property type="evidence" value="ECO:0007669"/>
    <property type="project" value="UniProtKB-UniRule"/>
</dbReference>
<evidence type="ECO:0000256" key="5">
    <source>
        <dbReference type="ARBA" id="ARBA00023134"/>
    </source>
</evidence>
<feature type="binding site" evidence="6">
    <location>
        <position position="49"/>
    </location>
    <ligand>
        <name>GTP</name>
        <dbReference type="ChEBI" id="CHEBI:37565"/>
    </ligand>
</feature>
<keyword evidence="3 6" id="KW-0418">Kinase</keyword>
<evidence type="ECO:0000313" key="7">
    <source>
        <dbReference type="EMBL" id="MCQ6962143.1"/>
    </source>
</evidence>
<keyword evidence="2 6" id="KW-0547">Nucleotide-binding</keyword>
<evidence type="ECO:0000313" key="8">
    <source>
        <dbReference type="Proteomes" id="UP001206983"/>
    </source>
</evidence>
<evidence type="ECO:0000256" key="2">
    <source>
        <dbReference type="ARBA" id="ARBA00022741"/>
    </source>
</evidence>
<dbReference type="EMBL" id="JTEO01000002">
    <property type="protein sequence ID" value="MCQ6962143.1"/>
    <property type="molecule type" value="Genomic_DNA"/>
</dbReference>
<evidence type="ECO:0000256" key="4">
    <source>
        <dbReference type="ARBA" id="ARBA00022993"/>
    </source>
</evidence>
<dbReference type="PANTHER" id="PTHR40732">
    <property type="entry name" value="UPF0218 PROTEIN TK1697"/>
    <property type="match status" value="1"/>
</dbReference>
<keyword evidence="8" id="KW-1185">Reference proteome</keyword>
<dbReference type="PANTHER" id="PTHR40732:SF1">
    <property type="entry name" value="GTP-DEPENDENT DEPHOSPHO-COA KINASE"/>
    <property type="match status" value="1"/>
</dbReference>
<dbReference type="RefSeq" id="WP_256621906.1">
    <property type="nucleotide sequence ID" value="NZ_JTEO01000002.1"/>
</dbReference>
<comment type="caution">
    <text evidence="7">The sequence shown here is derived from an EMBL/GenBank/DDBJ whole genome shotgun (WGS) entry which is preliminary data.</text>
</comment>
<sequence length="198" mass="21460">MGAQISLPESVRPLFRKLFGILYTGSGDDTIRKLSKDLGSPTKLISVGDVTTFHLLSSDIIPDVLIVDDRTKRGPASDRVVVGTKHKGFREISVDNPAGVITGDLIDAVGDAIASNCRVRIFVRGEEDLAAVPAMIMAPEGSAVLYGQPDQGVVLVQITESKKEEIRDLLAKIIEAQGHNKDTETIWRKLDGFKDHQG</sequence>
<dbReference type="Proteomes" id="UP001206983">
    <property type="component" value="Unassembled WGS sequence"/>
</dbReference>
<feature type="binding site" evidence="6">
    <location>
        <position position="127"/>
    </location>
    <ligand>
        <name>GTP</name>
        <dbReference type="ChEBI" id="CHEBI:37565"/>
    </ligand>
</feature>
<comment type="caution">
    <text evidence="6">Lacks conserved residue(s) required for the propagation of feature annotation.</text>
</comment>
<comment type="function">
    <text evidence="6">Catalyzes the GTP-dependent phosphorylation of the 3'-hydroxyl group of dephosphocoenzyme A to form coenzyme A (CoA).</text>
</comment>
<dbReference type="EC" id="2.7.1.237" evidence="6"/>